<evidence type="ECO:0000313" key="3">
    <source>
        <dbReference type="Proteomes" id="UP000008783"/>
    </source>
</evidence>
<dbReference type="AlphaFoldDB" id="E3NYD8"/>
<feature type="compositionally biased region" description="Basic residues" evidence="1">
    <location>
        <begin position="19"/>
        <end position="28"/>
    </location>
</feature>
<dbReference type="HOGENOM" id="CLU_129642_0_0_1"/>
<protein>
    <submittedName>
        <fullName evidence="2">Uncharacterized protein</fullName>
    </submittedName>
</protein>
<name>E3NYD8_PUCGT</name>
<gene>
    <name evidence="2" type="ORF">PGTG_20543</name>
</gene>
<feature type="non-terminal residue" evidence="2">
    <location>
        <position position="178"/>
    </location>
</feature>
<organism evidence="2 3">
    <name type="scientific">Puccinia graminis f. sp. tritici (strain CRL 75-36-700-3 / race SCCL)</name>
    <name type="common">Black stem rust fungus</name>
    <dbReference type="NCBI Taxonomy" id="418459"/>
    <lineage>
        <taxon>Eukaryota</taxon>
        <taxon>Fungi</taxon>
        <taxon>Dikarya</taxon>
        <taxon>Basidiomycota</taxon>
        <taxon>Pucciniomycotina</taxon>
        <taxon>Pucciniomycetes</taxon>
        <taxon>Pucciniales</taxon>
        <taxon>Pucciniaceae</taxon>
        <taxon>Puccinia</taxon>
    </lineage>
</organism>
<sequence length="178" mass="19905">STEHRLASFSKTRLELKEKKKGPGRRRQTSAAERRAKAREPQREPDLLAAPPPTTTTTKMMKIWPIGYMLLIQSLAVESHGSAPPFYECLEQDKRAAWCGKWVGTGQQTFKYQVQKAGVLRSDGLYQCDRVTDVTDYLCCTSALNPSGYDPKQDPPVSLDIDHALVSQTCSPGKVHRL</sequence>
<accession>E3NYD8</accession>
<dbReference type="KEGG" id="pgr:PGTG_20543"/>
<dbReference type="OrthoDB" id="10283277at2759"/>
<reference key="1">
    <citation type="submission" date="2007-01" db="EMBL/GenBank/DDBJ databases">
        <title>The Genome Sequence of Puccinia graminis f. sp. tritici Strain CRL 75-36-700-3.</title>
        <authorList>
            <consortium name="The Broad Institute Genome Sequencing Platform"/>
            <person name="Birren B."/>
            <person name="Lander E."/>
            <person name="Galagan J."/>
            <person name="Nusbaum C."/>
            <person name="Devon K."/>
            <person name="Cuomo C."/>
            <person name="Jaffe D."/>
            <person name="Butler J."/>
            <person name="Alvarez P."/>
            <person name="Gnerre S."/>
            <person name="Grabherr M."/>
            <person name="Mauceli E."/>
            <person name="Brockman W."/>
            <person name="Young S."/>
            <person name="LaButti K."/>
            <person name="Sykes S."/>
            <person name="DeCaprio D."/>
            <person name="Crawford M."/>
            <person name="Koehrsen M."/>
            <person name="Engels R."/>
            <person name="Montgomery P."/>
            <person name="Pearson M."/>
            <person name="Howarth C."/>
            <person name="Larson L."/>
            <person name="White J."/>
            <person name="Zeng Q."/>
            <person name="Kodira C."/>
            <person name="Yandava C."/>
            <person name="Alvarado L."/>
            <person name="O'Leary S."/>
            <person name="Szabo L."/>
            <person name="Dean R."/>
            <person name="Schein J."/>
        </authorList>
    </citation>
    <scope>NUCLEOTIDE SEQUENCE</scope>
    <source>
        <strain>CRL 75-36-700-3</strain>
    </source>
</reference>
<evidence type="ECO:0000313" key="2">
    <source>
        <dbReference type="EMBL" id="EFP94587.2"/>
    </source>
</evidence>
<reference evidence="3" key="2">
    <citation type="journal article" date="2011" name="Proc. Natl. Acad. Sci. U.S.A.">
        <title>Obligate biotrophy features unraveled by the genomic analysis of rust fungi.</title>
        <authorList>
            <person name="Duplessis S."/>
            <person name="Cuomo C.A."/>
            <person name="Lin Y.-C."/>
            <person name="Aerts A."/>
            <person name="Tisserant E."/>
            <person name="Veneault-Fourrey C."/>
            <person name="Joly D.L."/>
            <person name="Hacquard S."/>
            <person name="Amselem J."/>
            <person name="Cantarel B.L."/>
            <person name="Chiu R."/>
            <person name="Coutinho P.M."/>
            <person name="Feau N."/>
            <person name="Field M."/>
            <person name="Frey P."/>
            <person name="Gelhaye E."/>
            <person name="Goldberg J."/>
            <person name="Grabherr M.G."/>
            <person name="Kodira C.D."/>
            <person name="Kohler A."/>
            <person name="Kuees U."/>
            <person name="Lindquist E.A."/>
            <person name="Lucas S.M."/>
            <person name="Mago R."/>
            <person name="Mauceli E."/>
            <person name="Morin E."/>
            <person name="Murat C."/>
            <person name="Pangilinan J.L."/>
            <person name="Park R."/>
            <person name="Pearson M."/>
            <person name="Quesneville H."/>
            <person name="Rouhier N."/>
            <person name="Sakthikumar S."/>
            <person name="Salamov A.A."/>
            <person name="Schmutz J."/>
            <person name="Selles B."/>
            <person name="Shapiro H."/>
            <person name="Tanguay P."/>
            <person name="Tuskan G.A."/>
            <person name="Henrissat B."/>
            <person name="Van de Peer Y."/>
            <person name="Rouze P."/>
            <person name="Ellis J.G."/>
            <person name="Dodds P.N."/>
            <person name="Schein J.E."/>
            <person name="Zhong S."/>
            <person name="Hamelin R.C."/>
            <person name="Grigoriev I.V."/>
            <person name="Szabo L.J."/>
            <person name="Martin F."/>
        </authorList>
    </citation>
    <scope>NUCLEOTIDE SEQUENCE [LARGE SCALE GENOMIC DNA]</scope>
    <source>
        <strain evidence="3">CRL 75-36-700-3 / race SCCL</strain>
    </source>
</reference>
<feature type="compositionally biased region" description="Basic and acidic residues" evidence="1">
    <location>
        <begin position="1"/>
        <end position="18"/>
    </location>
</feature>
<feature type="non-terminal residue" evidence="2">
    <location>
        <position position="1"/>
    </location>
</feature>
<keyword evidence="3" id="KW-1185">Reference proteome</keyword>
<evidence type="ECO:0000256" key="1">
    <source>
        <dbReference type="SAM" id="MobiDB-lite"/>
    </source>
</evidence>
<dbReference type="RefSeq" id="XP_003339003.2">
    <property type="nucleotide sequence ID" value="XM_003338955.2"/>
</dbReference>
<dbReference type="VEuPathDB" id="FungiDB:PGTG_20543"/>
<feature type="region of interest" description="Disordered" evidence="1">
    <location>
        <begin position="1"/>
        <end position="56"/>
    </location>
</feature>
<proteinExistence type="predicted"/>
<feature type="compositionally biased region" description="Basic and acidic residues" evidence="1">
    <location>
        <begin position="32"/>
        <end position="46"/>
    </location>
</feature>
<dbReference type="Proteomes" id="UP000008783">
    <property type="component" value="Unassembled WGS sequence"/>
</dbReference>
<dbReference type="EMBL" id="DS990093">
    <property type="protein sequence ID" value="EFP94587.2"/>
    <property type="molecule type" value="Genomic_DNA"/>
</dbReference>
<dbReference type="GeneID" id="10528045"/>
<dbReference type="InParanoid" id="E3NYD8"/>